<dbReference type="PANTHER" id="PTHR48081:SF8">
    <property type="entry name" value="ALPHA_BETA HYDROLASE FOLD-3 DOMAIN-CONTAINING PROTEIN-RELATED"/>
    <property type="match status" value="1"/>
</dbReference>
<dbReference type="InterPro" id="IPR029058">
    <property type="entry name" value="AB_hydrolase_fold"/>
</dbReference>
<protein>
    <recommendedName>
        <fullName evidence="2">Alpha/beta hydrolase fold-3 domain-containing protein</fullName>
    </recommendedName>
</protein>
<dbReference type="InterPro" id="IPR050300">
    <property type="entry name" value="GDXG_lipolytic_enzyme"/>
</dbReference>
<dbReference type="PANTHER" id="PTHR48081">
    <property type="entry name" value="AB HYDROLASE SUPERFAMILY PROTEIN C4A8.06C"/>
    <property type="match status" value="1"/>
</dbReference>
<dbReference type="Pfam" id="PF07859">
    <property type="entry name" value="Abhydrolase_3"/>
    <property type="match status" value="1"/>
</dbReference>
<reference evidence="3" key="1">
    <citation type="submission" date="2021-01" db="EMBL/GenBank/DDBJ databases">
        <authorList>
            <person name="Kaushik A."/>
        </authorList>
    </citation>
    <scope>NUCLEOTIDE SEQUENCE</scope>
    <source>
        <strain evidence="3">AG4-R118</strain>
    </source>
</reference>
<gene>
    <name evidence="3" type="ORF">RDB_LOCUS142703</name>
</gene>
<accession>A0A8H3CP04</accession>
<evidence type="ECO:0000313" key="4">
    <source>
        <dbReference type="Proteomes" id="UP000663888"/>
    </source>
</evidence>
<dbReference type="AlphaFoldDB" id="A0A8H3CP04"/>
<evidence type="ECO:0000259" key="2">
    <source>
        <dbReference type="Pfam" id="PF07859"/>
    </source>
</evidence>
<dbReference type="Proteomes" id="UP000663888">
    <property type="component" value="Unassembled WGS sequence"/>
</dbReference>
<sequence>MIHTTQASQLPTTIVNRWDPEYRDFVLSLPYEALTPPHQTGWSQDLRQAINSSTAGKGEPVPVGSTLSFDLGDFSILCFIPDDEVPPRGWPVFVYAHGGGLLFGDAKSEISFTTRICMGVKCAVVSVNYRLAPEYTFPSAYNDVWETLSWVRREGREKLNLDCSRIALGGYSSGATLVAAIVQQASLSEPPLRLIAQVLLMPSLDLTPSYDLETWSSSMKEYAEVPGLWTRDVLWARDMHTPSEAHRLDPKASPLTQSSSGAFKNMPPTWIGVAEIDALRSDGETYAKVLRDQGIRVELKIYNGIPQI</sequence>
<proteinExistence type="predicted"/>
<dbReference type="GO" id="GO:0016787">
    <property type="term" value="F:hydrolase activity"/>
    <property type="evidence" value="ECO:0007669"/>
    <property type="project" value="UniProtKB-KW"/>
</dbReference>
<evidence type="ECO:0000256" key="1">
    <source>
        <dbReference type="ARBA" id="ARBA00022801"/>
    </source>
</evidence>
<evidence type="ECO:0000313" key="3">
    <source>
        <dbReference type="EMBL" id="CAE6492799.1"/>
    </source>
</evidence>
<organism evidence="3 4">
    <name type="scientific">Rhizoctonia solani</name>
    <dbReference type="NCBI Taxonomy" id="456999"/>
    <lineage>
        <taxon>Eukaryota</taxon>
        <taxon>Fungi</taxon>
        <taxon>Dikarya</taxon>
        <taxon>Basidiomycota</taxon>
        <taxon>Agaricomycotina</taxon>
        <taxon>Agaricomycetes</taxon>
        <taxon>Cantharellales</taxon>
        <taxon>Ceratobasidiaceae</taxon>
        <taxon>Rhizoctonia</taxon>
    </lineage>
</organism>
<dbReference type="SUPFAM" id="SSF53474">
    <property type="entry name" value="alpha/beta-Hydrolases"/>
    <property type="match status" value="1"/>
</dbReference>
<name>A0A8H3CP04_9AGAM</name>
<dbReference type="EMBL" id="CAJMWX010001505">
    <property type="protein sequence ID" value="CAE6492799.1"/>
    <property type="molecule type" value="Genomic_DNA"/>
</dbReference>
<dbReference type="InterPro" id="IPR013094">
    <property type="entry name" value="AB_hydrolase_3"/>
</dbReference>
<dbReference type="Gene3D" id="3.40.50.1820">
    <property type="entry name" value="alpha/beta hydrolase"/>
    <property type="match status" value="1"/>
</dbReference>
<feature type="domain" description="Alpha/beta hydrolase fold-3" evidence="2">
    <location>
        <begin position="93"/>
        <end position="305"/>
    </location>
</feature>
<keyword evidence="1" id="KW-0378">Hydrolase</keyword>
<comment type="caution">
    <text evidence="3">The sequence shown here is derived from an EMBL/GenBank/DDBJ whole genome shotgun (WGS) entry which is preliminary data.</text>
</comment>